<dbReference type="EMBL" id="MCFL01000034">
    <property type="protein sequence ID" value="ORZ33690.1"/>
    <property type="molecule type" value="Genomic_DNA"/>
</dbReference>
<feature type="region of interest" description="Disordered" evidence="1">
    <location>
        <begin position="127"/>
        <end position="153"/>
    </location>
</feature>
<dbReference type="AlphaFoldDB" id="A0A1Y2HGG1"/>
<organism evidence="2 3">
    <name type="scientific">Catenaria anguillulae PL171</name>
    <dbReference type="NCBI Taxonomy" id="765915"/>
    <lineage>
        <taxon>Eukaryota</taxon>
        <taxon>Fungi</taxon>
        <taxon>Fungi incertae sedis</taxon>
        <taxon>Blastocladiomycota</taxon>
        <taxon>Blastocladiomycetes</taxon>
        <taxon>Blastocladiales</taxon>
        <taxon>Catenariaceae</taxon>
        <taxon>Catenaria</taxon>
    </lineage>
</organism>
<gene>
    <name evidence="2" type="ORF">BCR44DRAFT_1195540</name>
</gene>
<evidence type="ECO:0000256" key="1">
    <source>
        <dbReference type="SAM" id="MobiDB-lite"/>
    </source>
</evidence>
<feature type="region of interest" description="Disordered" evidence="1">
    <location>
        <begin position="13"/>
        <end position="39"/>
    </location>
</feature>
<comment type="caution">
    <text evidence="2">The sequence shown here is derived from an EMBL/GenBank/DDBJ whole genome shotgun (WGS) entry which is preliminary data.</text>
</comment>
<protein>
    <submittedName>
        <fullName evidence="2">Uncharacterized protein</fullName>
    </submittedName>
</protein>
<sequence>MLDDLVLHTLPRKRLLSTSATQGHPAAQPSEHASSQPSPSTLVLLDHASVLSPGDNQPVPVGHIPYSTSLACAQAAPQAPRQSTTDASQLVPMIVKTASHAVSSCSFATESDESDAAISTRVISKSGLTVNGVQDSSTSSDLPAGATRGGPAS</sequence>
<accession>A0A1Y2HGG1</accession>
<evidence type="ECO:0000313" key="3">
    <source>
        <dbReference type="Proteomes" id="UP000193411"/>
    </source>
</evidence>
<proteinExistence type="predicted"/>
<dbReference type="Proteomes" id="UP000193411">
    <property type="component" value="Unassembled WGS sequence"/>
</dbReference>
<evidence type="ECO:0000313" key="2">
    <source>
        <dbReference type="EMBL" id="ORZ33690.1"/>
    </source>
</evidence>
<feature type="compositionally biased region" description="Polar residues" evidence="1">
    <location>
        <begin position="127"/>
        <end position="141"/>
    </location>
</feature>
<keyword evidence="3" id="KW-1185">Reference proteome</keyword>
<reference evidence="2 3" key="1">
    <citation type="submission" date="2016-07" db="EMBL/GenBank/DDBJ databases">
        <title>Pervasive Adenine N6-methylation of Active Genes in Fungi.</title>
        <authorList>
            <consortium name="DOE Joint Genome Institute"/>
            <person name="Mondo S.J."/>
            <person name="Dannebaum R.O."/>
            <person name="Kuo R.C."/>
            <person name="Labutti K."/>
            <person name="Haridas S."/>
            <person name="Kuo A."/>
            <person name="Salamov A."/>
            <person name="Ahrendt S.R."/>
            <person name="Lipzen A."/>
            <person name="Sullivan W."/>
            <person name="Andreopoulos W.B."/>
            <person name="Clum A."/>
            <person name="Lindquist E."/>
            <person name="Daum C."/>
            <person name="Ramamoorthy G.K."/>
            <person name="Gryganskyi A."/>
            <person name="Culley D."/>
            <person name="Magnuson J.K."/>
            <person name="James T.Y."/>
            <person name="O'Malley M.A."/>
            <person name="Stajich J.E."/>
            <person name="Spatafora J.W."/>
            <person name="Visel A."/>
            <person name="Grigoriev I.V."/>
        </authorList>
    </citation>
    <scope>NUCLEOTIDE SEQUENCE [LARGE SCALE GENOMIC DNA]</scope>
    <source>
        <strain evidence="2 3">PL171</strain>
    </source>
</reference>
<name>A0A1Y2HGG1_9FUNG</name>